<dbReference type="AlphaFoldDB" id="A0A2J8TYD1"/>
<comment type="caution">
    <text evidence="2">The sequence shown here is derived from an EMBL/GenBank/DDBJ whole genome shotgun (WGS) entry which is preliminary data.</text>
</comment>
<name>A0A2J8TYD1_PONAB</name>
<evidence type="ECO:0000313" key="2">
    <source>
        <dbReference type="EMBL" id="PNJ38038.1"/>
    </source>
</evidence>
<evidence type="ECO:0000256" key="1">
    <source>
        <dbReference type="SAM" id="MobiDB-lite"/>
    </source>
</evidence>
<proteinExistence type="predicted"/>
<dbReference type="UniPathway" id="UPA00705"/>
<gene>
    <name evidence="2" type="ORF">CR201_G0031300</name>
</gene>
<reference evidence="2" key="1">
    <citation type="submission" date="2017-12" db="EMBL/GenBank/DDBJ databases">
        <title>High-resolution comparative analysis of great ape genomes.</title>
        <authorList>
            <person name="Pollen A."/>
            <person name="Hastie A."/>
            <person name="Hormozdiari F."/>
            <person name="Dougherty M."/>
            <person name="Liu R."/>
            <person name="Chaisson M."/>
            <person name="Hoppe E."/>
            <person name="Hill C."/>
            <person name="Pang A."/>
            <person name="Hillier L."/>
            <person name="Baker C."/>
            <person name="Armstrong J."/>
            <person name="Shendure J."/>
            <person name="Paten B."/>
            <person name="Wilson R."/>
            <person name="Chao H."/>
            <person name="Schneider V."/>
            <person name="Ventura M."/>
            <person name="Kronenberg Z."/>
            <person name="Murali S."/>
            <person name="Gordon D."/>
            <person name="Cantsilieris S."/>
            <person name="Munson K."/>
            <person name="Nelson B."/>
            <person name="Raja A."/>
            <person name="Underwood J."/>
            <person name="Diekhans M."/>
            <person name="Fiddes I."/>
            <person name="Haussler D."/>
            <person name="Eichler E."/>
        </authorList>
    </citation>
    <scope>NUCLEOTIDE SEQUENCE [LARGE SCALE GENOMIC DNA]</scope>
    <source>
        <strain evidence="2">Susie</strain>
    </source>
</reference>
<protein>
    <submittedName>
        <fullName evidence="2">T0108974 isoform 1</fullName>
    </submittedName>
</protein>
<dbReference type="GO" id="GO:0006119">
    <property type="term" value="P:oxidative phosphorylation"/>
    <property type="evidence" value="ECO:0007669"/>
    <property type="project" value="UniProtKB-UniPathway"/>
</dbReference>
<organism evidence="2">
    <name type="scientific">Pongo abelii</name>
    <name type="common">Sumatran orangutan</name>
    <name type="synonym">Pongo pygmaeus abelii</name>
    <dbReference type="NCBI Taxonomy" id="9601"/>
    <lineage>
        <taxon>Eukaryota</taxon>
        <taxon>Metazoa</taxon>
        <taxon>Chordata</taxon>
        <taxon>Craniata</taxon>
        <taxon>Vertebrata</taxon>
        <taxon>Euteleostomi</taxon>
        <taxon>Mammalia</taxon>
        <taxon>Eutheria</taxon>
        <taxon>Euarchontoglires</taxon>
        <taxon>Primates</taxon>
        <taxon>Haplorrhini</taxon>
        <taxon>Catarrhini</taxon>
        <taxon>Hominidae</taxon>
        <taxon>Pongo</taxon>
    </lineage>
</organism>
<dbReference type="STRING" id="9601.ENSPPYP00000003606"/>
<feature type="region of interest" description="Disordered" evidence="1">
    <location>
        <begin position="145"/>
        <end position="164"/>
    </location>
</feature>
<accession>A0A2J8TYD1</accession>
<dbReference type="EMBL" id="NDHI03003478">
    <property type="protein sequence ID" value="PNJ38038.1"/>
    <property type="molecule type" value="Genomic_DNA"/>
</dbReference>
<sequence>MSVLTPLLLRGLTGSARRLPVPRAKIHSLPPEEKLGIMGKENGIGSRRICNHHRELWEAGKMEPNQCVGWRCGPGAAGLSYRSQVRRPGVPAPATGLEAHSLTTPKGIPLLGLLPRRGHEEGLTSGRTAIGNPEAVGSAALFKDGGGGTSAAEAGAAGQRLRRC</sequence>